<feature type="transmembrane region" description="Helical" evidence="2">
    <location>
        <begin position="56"/>
        <end position="76"/>
    </location>
</feature>
<dbReference type="WBParaSite" id="NBR_0000370301-mRNA-1">
    <property type="protein sequence ID" value="NBR_0000370301-mRNA-1"/>
    <property type="gene ID" value="NBR_0000370301"/>
</dbReference>
<dbReference type="AlphaFoldDB" id="A0A0N4XMF1"/>
<evidence type="ECO:0000259" key="3">
    <source>
        <dbReference type="Pfam" id="PF02817"/>
    </source>
</evidence>
<sequence>MLSNRAISASVRCLSTAPHSTSGLCGPASRLLMIQYGIDQKDVKPTGPKGNVMKGYAMFVYLHFYANLFSLIYILIKTAVVRSAVREC</sequence>
<evidence type="ECO:0000256" key="2">
    <source>
        <dbReference type="SAM" id="Phobius"/>
    </source>
</evidence>
<dbReference type="InterPro" id="IPR036625">
    <property type="entry name" value="E3-bd_dom_sf"/>
</dbReference>
<evidence type="ECO:0000313" key="4">
    <source>
        <dbReference type="EMBL" id="VDL67291.1"/>
    </source>
</evidence>
<proteinExistence type="inferred from homology"/>
<reference evidence="6" key="1">
    <citation type="submission" date="2017-02" db="UniProtKB">
        <authorList>
            <consortium name="WormBaseParasite"/>
        </authorList>
    </citation>
    <scope>IDENTIFICATION</scope>
</reference>
<protein>
    <submittedName>
        <fullName evidence="6">PhoLip_ATPase_C domain-containing protein</fullName>
    </submittedName>
</protein>
<keyword evidence="2" id="KW-1133">Transmembrane helix</keyword>
<keyword evidence="5" id="KW-1185">Reference proteome</keyword>
<dbReference type="SUPFAM" id="SSF47005">
    <property type="entry name" value="Peripheral subunit-binding domain of 2-oxo acid dehydrogenase complex"/>
    <property type="match status" value="1"/>
</dbReference>
<keyword evidence="2" id="KW-0472">Membrane</keyword>
<evidence type="ECO:0000256" key="1">
    <source>
        <dbReference type="ARBA" id="ARBA00007317"/>
    </source>
</evidence>
<reference evidence="4 5" key="2">
    <citation type="submission" date="2018-11" db="EMBL/GenBank/DDBJ databases">
        <authorList>
            <consortium name="Pathogen Informatics"/>
        </authorList>
    </citation>
    <scope>NUCLEOTIDE SEQUENCE [LARGE SCALE GENOMIC DNA]</scope>
</reference>
<evidence type="ECO:0000313" key="6">
    <source>
        <dbReference type="WBParaSite" id="NBR_0000370301-mRNA-1"/>
    </source>
</evidence>
<accession>A0A0N4XMF1</accession>
<dbReference type="STRING" id="27835.A0A0N4XMF1"/>
<dbReference type="GO" id="GO:0016746">
    <property type="term" value="F:acyltransferase activity"/>
    <property type="evidence" value="ECO:0007669"/>
    <property type="project" value="InterPro"/>
</dbReference>
<dbReference type="Pfam" id="PF02817">
    <property type="entry name" value="E3_binding"/>
    <property type="match status" value="1"/>
</dbReference>
<keyword evidence="2" id="KW-0812">Transmembrane</keyword>
<dbReference type="Gene3D" id="4.10.320.10">
    <property type="entry name" value="E3-binding domain"/>
    <property type="match status" value="1"/>
</dbReference>
<dbReference type="Proteomes" id="UP000271162">
    <property type="component" value="Unassembled WGS sequence"/>
</dbReference>
<name>A0A0N4XMF1_NIPBR</name>
<evidence type="ECO:0000313" key="5">
    <source>
        <dbReference type="Proteomes" id="UP000271162"/>
    </source>
</evidence>
<dbReference type="EMBL" id="UYSL01005894">
    <property type="protein sequence ID" value="VDL67291.1"/>
    <property type="molecule type" value="Genomic_DNA"/>
</dbReference>
<comment type="similarity">
    <text evidence="1">Belongs to the 2-oxoacid dehydrogenase family.</text>
</comment>
<feature type="domain" description="Peripheral subunit-binding (PSBD)" evidence="3">
    <location>
        <begin position="26"/>
        <end position="54"/>
    </location>
</feature>
<dbReference type="InterPro" id="IPR004167">
    <property type="entry name" value="PSBD"/>
</dbReference>
<gene>
    <name evidence="4" type="ORF">NBR_LOCUS3702</name>
</gene>
<organism evidence="6">
    <name type="scientific">Nippostrongylus brasiliensis</name>
    <name type="common">Rat hookworm</name>
    <dbReference type="NCBI Taxonomy" id="27835"/>
    <lineage>
        <taxon>Eukaryota</taxon>
        <taxon>Metazoa</taxon>
        <taxon>Ecdysozoa</taxon>
        <taxon>Nematoda</taxon>
        <taxon>Chromadorea</taxon>
        <taxon>Rhabditida</taxon>
        <taxon>Rhabditina</taxon>
        <taxon>Rhabditomorpha</taxon>
        <taxon>Strongyloidea</taxon>
        <taxon>Heligmosomidae</taxon>
        <taxon>Nippostrongylus</taxon>
    </lineage>
</organism>